<dbReference type="PANTHER" id="PTHR43311:SF2">
    <property type="entry name" value="GLUTAMATE--TRNA LIGASE, MITOCHONDRIAL-RELATED"/>
    <property type="match status" value="1"/>
</dbReference>
<dbReference type="Gene3D" id="1.10.10.350">
    <property type="match status" value="1"/>
</dbReference>
<dbReference type="GO" id="GO:0005737">
    <property type="term" value="C:cytoplasm"/>
    <property type="evidence" value="ECO:0007669"/>
    <property type="project" value="UniProtKB-SubCell"/>
</dbReference>
<dbReference type="Gene3D" id="3.40.50.620">
    <property type="entry name" value="HUPs"/>
    <property type="match status" value="1"/>
</dbReference>
<evidence type="ECO:0000256" key="4">
    <source>
        <dbReference type="ARBA" id="ARBA00022741"/>
    </source>
</evidence>
<dbReference type="PRINTS" id="PR00987">
    <property type="entry name" value="TRNASYNTHGLU"/>
</dbReference>
<comment type="function">
    <text evidence="8">Catalyzes the attachment of glutamate to tRNA(Glu) in a two-step reaction: glutamate is first activated by ATP to form Glu-AMP and then transferred to the acceptor end of tRNA(Glu).</text>
</comment>
<dbReference type="InterPro" id="IPR004527">
    <property type="entry name" value="Glu-tRNA-ligase_bac/mito"/>
</dbReference>
<dbReference type="PROSITE" id="PS00178">
    <property type="entry name" value="AA_TRNA_LIGASE_I"/>
    <property type="match status" value="1"/>
</dbReference>
<evidence type="ECO:0000256" key="1">
    <source>
        <dbReference type="ARBA" id="ARBA00007894"/>
    </source>
</evidence>
<evidence type="ECO:0000259" key="10">
    <source>
        <dbReference type="Pfam" id="PF19269"/>
    </source>
</evidence>
<keyword evidence="4 8" id="KW-0547">Nucleotide-binding</keyword>
<dbReference type="GO" id="GO:0000049">
    <property type="term" value="F:tRNA binding"/>
    <property type="evidence" value="ECO:0007669"/>
    <property type="project" value="InterPro"/>
</dbReference>
<dbReference type="NCBIfam" id="TIGR00464">
    <property type="entry name" value="gltX_bact"/>
    <property type="match status" value="1"/>
</dbReference>
<keyword evidence="2 8" id="KW-0963">Cytoplasm</keyword>
<dbReference type="InterPro" id="IPR020751">
    <property type="entry name" value="aa-tRNA-synth_I_codon-bd_sub2"/>
</dbReference>
<dbReference type="InterPro" id="IPR008925">
    <property type="entry name" value="aa_tRNA-synth_I_cd-bd_sf"/>
</dbReference>
<dbReference type="EC" id="6.1.1.17" evidence="8"/>
<evidence type="ECO:0000256" key="8">
    <source>
        <dbReference type="HAMAP-Rule" id="MF_00022"/>
    </source>
</evidence>
<reference evidence="11" key="1">
    <citation type="journal article" date="2014" name="Int. J. Syst. Evol. Microbiol.">
        <title>Complete genome sequence of Corynebacterium casei LMG S-19264T (=DSM 44701T), isolated from a smear-ripened cheese.</title>
        <authorList>
            <consortium name="US DOE Joint Genome Institute (JGI-PGF)"/>
            <person name="Walter F."/>
            <person name="Albersmeier A."/>
            <person name="Kalinowski J."/>
            <person name="Ruckert C."/>
        </authorList>
    </citation>
    <scope>NUCLEOTIDE SEQUENCE</scope>
    <source>
        <strain evidence="11">KCTC 42097</strain>
    </source>
</reference>
<evidence type="ECO:0000313" key="11">
    <source>
        <dbReference type="EMBL" id="GHC62737.1"/>
    </source>
</evidence>
<comment type="subunit">
    <text evidence="8">Monomer.</text>
</comment>
<dbReference type="SUPFAM" id="SSF52374">
    <property type="entry name" value="Nucleotidylyl transferase"/>
    <property type="match status" value="1"/>
</dbReference>
<keyword evidence="12" id="KW-1185">Reference proteome</keyword>
<dbReference type="Proteomes" id="UP000641137">
    <property type="component" value="Unassembled WGS sequence"/>
</dbReference>
<dbReference type="InterPro" id="IPR020058">
    <property type="entry name" value="Glu/Gln-tRNA-synth_Ib_cat-dom"/>
</dbReference>
<keyword evidence="5 8" id="KW-0067">ATP-binding</keyword>
<dbReference type="PANTHER" id="PTHR43311">
    <property type="entry name" value="GLUTAMATE--TRNA LIGASE"/>
    <property type="match status" value="1"/>
</dbReference>
<protein>
    <recommendedName>
        <fullName evidence="8">Glutamate--tRNA ligase</fullName>
        <ecNumber evidence="8">6.1.1.17</ecNumber>
    </recommendedName>
    <alternativeName>
        <fullName evidence="8">Glutamyl-tRNA synthetase</fullName>
        <shortName evidence="8">GluRS</shortName>
    </alternativeName>
</protein>
<dbReference type="InterPro" id="IPR045462">
    <property type="entry name" value="aa-tRNA-synth_I_cd-bd"/>
</dbReference>
<dbReference type="InterPro" id="IPR049940">
    <property type="entry name" value="GluQ/Sye"/>
</dbReference>
<organism evidence="11 12">
    <name type="scientific">Limoniibacter endophyticus</name>
    <dbReference type="NCBI Taxonomy" id="1565040"/>
    <lineage>
        <taxon>Bacteria</taxon>
        <taxon>Pseudomonadati</taxon>
        <taxon>Pseudomonadota</taxon>
        <taxon>Alphaproteobacteria</taxon>
        <taxon>Hyphomicrobiales</taxon>
        <taxon>Bartonellaceae</taxon>
        <taxon>Limoniibacter</taxon>
    </lineage>
</organism>
<reference evidence="11" key="2">
    <citation type="submission" date="2020-09" db="EMBL/GenBank/DDBJ databases">
        <authorList>
            <person name="Sun Q."/>
            <person name="Kim S."/>
        </authorList>
    </citation>
    <scope>NUCLEOTIDE SEQUENCE</scope>
    <source>
        <strain evidence="11">KCTC 42097</strain>
    </source>
</reference>
<dbReference type="AlphaFoldDB" id="A0A8J3DL26"/>
<comment type="caution">
    <text evidence="8">Lacks conserved residue(s) required for the propagation of feature annotation.</text>
</comment>
<keyword evidence="6 8" id="KW-0648">Protein biosynthesis</keyword>
<proteinExistence type="inferred from homology"/>
<dbReference type="EMBL" id="BMZO01000001">
    <property type="protein sequence ID" value="GHC62737.1"/>
    <property type="molecule type" value="Genomic_DNA"/>
</dbReference>
<accession>A0A8J3DL26</accession>
<dbReference type="InterPro" id="IPR014729">
    <property type="entry name" value="Rossmann-like_a/b/a_fold"/>
</dbReference>
<feature type="domain" description="Glutamyl/glutaminyl-tRNA synthetase class Ib catalytic" evidence="9">
    <location>
        <begin position="3"/>
        <end position="319"/>
    </location>
</feature>
<feature type="short sequence motif" description="'HIGH' region" evidence="8">
    <location>
        <begin position="9"/>
        <end position="19"/>
    </location>
</feature>
<evidence type="ECO:0000256" key="2">
    <source>
        <dbReference type="ARBA" id="ARBA00022490"/>
    </source>
</evidence>
<gene>
    <name evidence="8 11" type="primary">gltX</name>
    <name evidence="11" type="ORF">GCM10010136_04000</name>
</gene>
<dbReference type="SUPFAM" id="SSF48163">
    <property type="entry name" value="An anticodon-binding domain of class I aminoacyl-tRNA synthetases"/>
    <property type="match status" value="1"/>
</dbReference>
<comment type="subcellular location">
    <subcellularLocation>
        <location evidence="8">Cytoplasm</location>
    </subcellularLocation>
</comment>
<feature type="binding site" evidence="8">
    <location>
        <position position="255"/>
    </location>
    <ligand>
        <name>ATP</name>
        <dbReference type="ChEBI" id="CHEBI:30616"/>
    </ligand>
</feature>
<dbReference type="InterPro" id="IPR000924">
    <property type="entry name" value="Glu/Gln-tRNA-synth"/>
</dbReference>
<keyword evidence="7 8" id="KW-0030">Aminoacyl-tRNA synthetase</keyword>
<dbReference type="GO" id="GO:0004818">
    <property type="term" value="F:glutamate-tRNA ligase activity"/>
    <property type="evidence" value="ECO:0007669"/>
    <property type="project" value="UniProtKB-UniRule"/>
</dbReference>
<dbReference type="InterPro" id="IPR001412">
    <property type="entry name" value="aa-tRNA-synth_I_CS"/>
</dbReference>
<dbReference type="Pfam" id="PF00749">
    <property type="entry name" value="tRNA-synt_1c"/>
    <property type="match status" value="1"/>
</dbReference>
<dbReference type="Pfam" id="PF19269">
    <property type="entry name" value="Anticodon_2"/>
    <property type="match status" value="1"/>
</dbReference>
<dbReference type="GO" id="GO:0005524">
    <property type="term" value="F:ATP binding"/>
    <property type="evidence" value="ECO:0007669"/>
    <property type="project" value="UniProtKB-UniRule"/>
</dbReference>
<evidence type="ECO:0000313" key="12">
    <source>
        <dbReference type="Proteomes" id="UP000641137"/>
    </source>
</evidence>
<comment type="similarity">
    <text evidence="1 8">Belongs to the class-I aminoacyl-tRNA synthetase family. Glutamate--tRNA ligase type 1 subfamily.</text>
</comment>
<sequence length="459" mass="51012">MSVTVRFAPSPTGNIHIGNARTALFNWLFALKNGGAFILRFDDTDVERSKDEYARQIAEDLDWLGIKPAQTAKQSERFAIYHAAAQTLREAGLLYACYETAEELELRRKIQLSRRLPPVYDRAALKLTEEQKAEYAAEGRKPHWRFLLPNFDADPFVVARHVVEWDDVVRGPQTVDLGSLSDPVLIREDGTYLYTLPSVVDDIDMGVTHIIRGDDHVTNTGVQIAIFEALAGKGQAPKFGHHNLITTTSGEGLSKRSGALSIKSLREEGVEPMAVASLASLIGTSSAVEAKPDMATLAAQFTPDSSAKSSSKFDPEELWVLNKELVHNLSYEAVQPRLTRLGIAGGKTENFWELIRGNLSRVDEAADWWGIVTRGPDKTESLDGQDVAFVREAFDHLPPEPWSRETWKTWTDVVKKTSGRKGRQLFMPLRIALTGRSSGPELADLLPLLGREETLARRP</sequence>
<feature type="domain" description="Aminoacyl-tRNA synthetase class I anticodon-binding" evidence="10">
    <location>
        <begin position="387"/>
        <end position="457"/>
    </location>
</feature>
<evidence type="ECO:0000256" key="6">
    <source>
        <dbReference type="ARBA" id="ARBA00022917"/>
    </source>
</evidence>
<dbReference type="RefSeq" id="WP_189487333.1">
    <property type="nucleotide sequence ID" value="NZ_BMZO01000001.1"/>
</dbReference>
<feature type="short sequence motif" description="'KMSKS' region" evidence="8">
    <location>
        <begin position="252"/>
        <end position="256"/>
    </location>
</feature>
<comment type="caution">
    <text evidence="11">The sequence shown here is derived from an EMBL/GenBank/DDBJ whole genome shotgun (WGS) entry which is preliminary data.</text>
</comment>
<evidence type="ECO:0000256" key="5">
    <source>
        <dbReference type="ARBA" id="ARBA00022840"/>
    </source>
</evidence>
<comment type="catalytic activity">
    <reaction evidence="8">
        <text>tRNA(Glu) + L-glutamate + ATP = L-glutamyl-tRNA(Glu) + AMP + diphosphate</text>
        <dbReference type="Rhea" id="RHEA:23540"/>
        <dbReference type="Rhea" id="RHEA-COMP:9663"/>
        <dbReference type="Rhea" id="RHEA-COMP:9680"/>
        <dbReference type="ChEBI" id="CHEBI:29985"/>
        <dbReference type="ChEBI" id="CHEBI:30616"/>
        <dbReference type="ChEBI" id="CHEBI:33019"/>
        <dbReference type="ChEBI" id="CHEBI:78442"/>
        <dbReference type="ChEBI" id="CHEBI:78520"/>
        <dbReference type="ChEBI" id="CHEBI:456215"/>
        <dbReference type="EC" id="6.1.1.17"/>
    </reaction>
</comment>
<keyword evidence="3 8" id="KW-0436">Ligase</keyword>
<dbReference type="HAMAP" id="MF_00022">
    <property type="entry name" value="Glu_tRNA_synth_type1"/>
    <property type="match status" value="1"/>
</dbReference>
<evidence type="ECO:0000259" key="9">
    <source>
        <dbReference type="Pfam" id="PF00749"/>
    </source>
</evidence>
<dbReference type="GO" id="GO:0006424">
    <property type="term" value="P:glutamyl-tRNA aminoacylation"/>
    <property type="evidence" value="ECO:0007669"/>
    <property type="project" value="UniProtKB-UniRule"/>
</dbReference>
<name>A0A8J3DL26_9HYPH</name>
<evidence type="ECO:0000256" key="7">
    <source>
        <dbReference type="ARBA" id="ARBA00023146"/>
    </source>
</evidence>
<evidence type="ECO:0000256" key="3">
    <source>
        <dbReference type="ARBA" id="ARBA00022598"/>
    </source>
</evidence>